<dbReference type="Gene3D" id="3.60.15.10">
    <property type="entry name" value="Ribonuclease Z/Hydroxyacylglutathione hydrolase-like"/>
    <property type="match status" value="1"/>
</dbReference>
<dbReference type="InterPro" id="IPR001279">
    <property type="entry name" value="Metallo-B-lactamas"/>
</dbReference>
<dbReference type="SUPFAM" id="SSF56281">
    <property type="entry name" value="Metallo-hydrolase/oxidoreductase"/>
    <property type="match status" value="1"/>
</dbReference>
<dbReference type="GO" id="GO:0046872">
    <property type="term" value="F:metal ion binding"/>
    <property type="evidence" value="ECO:0007669"/>
    <property type="project" value="UniProtKB-KW"/>
</dbReference>
<evidence type="ECO:0000259" key="5">
    <source>
        <dbReference type="SMART" id="SM00849"/>
    </source>
</evidence>
<dbReference type="EMBL" id="WRXN01000009">
    <property type="protein sequence ID" value="MVT10505.1"/>
    <property type="molecule type" value="Genomic_DNA"/>
</dbReference>
<keyword evidence="7" id="KW-1185">Reference proteome</keyword>
<dbReference type="PANTHER" id="PTHR42978">
    <property type="entry name" value="QUORUM-QUENCHING LACTONASE YTNP-RELATED-RELATED"/>
    <property type="match status" value="1"/>
</dbReference>
<gene>
    <name evidence="6" type="ORF">GO493_19690</name>
</gene>
<keyword evidence="4" id="KW-0862">Zinc</keyword>
<evidence type="ECO:0000313" key="7">
    <source>
        <dbReference type="Proteomes" id="UP000461730"/>
    </source>
</evidence>
<protein>
    <submittedName>
        <fullName evidence="6">MBL fold metallo-hydrolase</fullName>
    </submittedName>
</protein>
<evidence type="ECO:0000256" key="1">
    <source>
        <dbReference type="ARBA" id="ARBA00007749"/>
    </source>
</evidence>
<evidence type="ECO:0000256" key="4">
    <source>
        <dbReference type="ARBA" id="ARBA00022833"/>
    </source>
</evidence>
<dbReference type="PROSITE" id="PS51318">
    <property type="entry name" value="TAT"/>
    <property type="match status" value="1"/>
</dbReference>
<keyword evidence="2" id="KW-0479">Metal-binding</keyword>
<dbReference type="CDD" id="cd07720">
    <property type="entry name" value="OPHC2-like_MBL-fold"/>
    <property type="match status" value="1"/>
</dbReference>
<evidence type="ECO:0000256" key="3">
    <source>
        <dbReference type="ARBA" id="ARBA00022801"/>
    </source>
</evidence>
<dbReference type="SMART" id="SM00849">
    <property type="entry name" value="Lactamase_B"/>
    <property type="match status" value="1"/>
</dbReference>
<dbReference type="PANTHER" id="PTHR42978:SF6">
    <property type="entry name" value="QUORUM-QUENCHING LACTONASE YTNP-RELATED"/>
    <property type="match status" value="1"/>
</dbReference>
<dbReference type="RefSeq" id="WP_157307951.1">
    <property type="nucleotide sequence ID" value="NZ_WRXN01000009.1"/>
</dbReference>
<keyword evidence="3 6" id="KW-0378">Hydrolase</keyword>
<organism evidence="6 7">
    <name type="scientific">Chitinophaga tropicalis</name>
    <dbReference type="NCBI Taxonomy" id="2683588"/>
    <lineage>
        <taxon>Bacteria</taxon>
        <taxon>Pseudomonadati</taxon>
        <taxon>Bacteroidota</taxon>
        <taxon>Chitinophagia</taxon>
        <taxon>Chitinophagales</taxon>
        <taxon>Chitinophagaceae</taxon>
        <taxon>Chitinophaga</taxon>
    </lineage>
</organism>
<comment type="similarity">
    <text evidence="1">Belongs to the metallo-beta-lactamase superfamily.</text>
</comment>
<dbReference type="Pfam" id="PF00753">
    <property type="entry name" value="Lactamase_B"/>
    <property type="match status" value="1"/>
</dbReference>
<dbReference type="Proteomes" id="UP000461730">
    <property type="component" value="Unassembled WGS sequence"/>
</dbReference>
<dbReference type="AlphaFoldDB" id="A0A7K1U921"/>
<reference evidence="6 7" key="1">
    <citation type="submission" date="2019-12" db="EMBL/GenBank/DDBJ databases">
        <title>Chitinophaga sp. strain ysch24 (GDMCC 1.1355), whole genome shotgun sequence.</title>
        <authorList>
            <person name="Zhang X."/>
        </authorList>
    </citation>
    <scope>NUCLEOTIDE SEQUENCE [LARGE SCALE GENOMIC DNA]</scope>
    <source>
        <strain evidence="7">ysch24</strain>
    </source>
</reference>
<dbReference type="InterPro" id="IPR051013">
    <property type="entry name" value="MBL_superfamily_lactonases"/>
</dbReference>
<accession>A0A7K1U921</accession>
<feature type="domain" description="Metallo-beta-lactamase" evidence="5">
    <location>
        <begin position="91"/>
        <end position="299"/>
    </location>
</feature>
<dbReference type="InterPro" id="IPR036866">
    <property type="entry name" value="RibonucZ/Hydroxyglut_hydro"/>
</dbReference>
<evidence type="ECO:0000256" key="2">
    <source>
        <dbReference type="ARBA" id="ARBA00022723"/>
    </source>
</evidence>
<name>A0A7K1U921_9BACT</name>
<comment type="caution">
    <text evidence="6">The sequence shown here is derived from an EMBL/GenBank/DDBJ whole genome shotgun (WGS) entry which is preliminary data.</text>
</comment>
<dbReference type="GO" id="GO:0016787">
    <property type="term" value="F:hydrolase activity"/>
    <property type="evidence" value="ECO:0007669"/>
    <property type="project" value="UniProtKB-KW"/>
</dbReference>
<sequence>MNRRDVIRTAALAGLAAALPGIALSKAKTGVIKKNAGYYRFNLGELELVSVTDGHIPVKPLQPVIAPGIPAELVNKELETDFLPAGESDFAINVLVIKQNNRVILIDAGSGSVMGDIAGRFVENLTAAGIKTTDVTDIVITHMHGDHIGGLLSADGSHVFPRAAYYLPAKEHAFWSTAHPDFSRRKSPHPDWDKGGLATAQKTLEALKEKVYLYQDGDILLDCLEPRTVPGHTPGHSIITIRSGGETLVHIADTVHSPLLLAHPEWGTEWDTDFEQGITSRKSVLKELAEKRLTIYGYHLPWPGIGHIRSRNDGFEWVPRPVFTP</sequence>
<dbReference type="InterPro" id="IPR006311">
    <property type="entry name" value="TAT_signal"/>
</dbReference>
<evidence type="ECO:0000313" key="6">
    <source>
        <dbReference type="EMBL" id="MVT10505.1"/>
    </source>
</evidence>
<proteinExistence type="inferred from homology"/>